<proteinExistence type="predicted"/>
<protein>
    <submittedName>
        <fullName evidence="1">Uncharacterized protein</fullName>
    </submittedName>
</protein>
<evidence type="ECO:0000313" key="2">
    <source>
        <dbReference type="Proteomes" id="UP000254235"/>
    </source>
</evidence>
<dbReference type="EMBL" id="UGTP01000001">
    <property type="protein sequence ID" value="SUC13048.1"/>
    <property type="molecule type" value="Genomic_DNA"/>
</dbReference>
<dbReference type="SUPFAM" id="SSF49464">
    <property type="entry name" value="Carboxypeptidase regulatory domain-like"/>
    <property type="match status" value="1"/>
</dbReference>
<dbReference type="GeneID" id="78571342"/>
<sequence>MKNKISFYIPFILLLLLSIPGNAQTLKGRIIEANSSQTPIEFATVCLYNNEKKIVLSSQTDKNGEFVFHVDKLQLKEVYELHALYIGYQSIIMKIVYKR</sequence>
<gene>
    <name evidence="1" type="ORF">NCTC13043_01672</name>
</gene>
<dbReference type="AlphaFoldDB" id="A0A379F334"/>
<dbReference type="Proteomes" id="UP000254235">
    <property type="component" value="Unassembled WGS sequence"/>
</dbReference>
<dbReference type="InterPro" id="IPR008969">
    <property type="entry name" value="CarboxyPept-like_regulatory"/>
</dbReference>
<reference evidence="1 2" key="1">
    <citation type="submission" date="2018-06" db="EMBL/GenBank/DDBJ databases">
        <authorList>
            <consortium name="Pathogen Informatics"/>
            <person name="Doyle S."/>
        </authorList>
    </citation>
    <scope>NUCLEOTIDE SEQUENCE [LARGE SCALE GENOMIC DNA]</scope>
    <source>
        <strain evidence="1 2">NCTC13043</strain>
    </source>
</reference>
<name>A0A379F334_9BACT</name>
<accession>A0A379F334</accession>
<dbReference type="RefSeq" id="WP_115083659.1">
    <property type="nucleotide sequence ID" value="NZ_CAJPLF010000098.1"/>
</dbReference>
<organism evidence="1 2">
    <name type="scientific">Prevotella pallens</name>
    <dbReference type="NCBI Taxonomy" id="60133"/>
    <lineage>
        <taxon>Bacteria</taxon>
        <taxon>Pseudomonadati</taxon>
        <taxon>Bacteroidota</taxon>
        <taxon>Bacteroidia</taxon>
        <taxon>Bacteroidales</taxon>
        <taxon>Prevotellaceae</taxon>
        <taxon>Prevotella</taxon>
    </lineage>
</organism>
<evidence type="ECO:0000313" key="1">
    <source>
        <dbReference type="EMBL" id="SUC13048.1"/>
    </source>
</evidence>